<accession>S4XT23</accession>
<dbReference type="HOGENOM" id="CLU_1554276_0_0_7"/>
<dbReference type="Proteomes" id="UP000014803">
    <property type="component" value="Chromosome"/>
</dbReference>
<name>S4XT23_SORCE</name>
<evidence type="ECO:0000313" key="3">
    <source>
        <dbReference type="Proteomes" id="UP000014803"/>
    </source>
</evidence>
<organism evidence="2 3">
    <name type="scientific">Sorangium cellulosum So0157-2</name>
    <dbReference type="NCBI Taxonomy" id="1254432"/>
    <lineage>
        <taxon>Bacteria</taxon>
        <taxon>Pseudomonadati</taxon>
        <taxon>Myxococcota</taxon>
        <taxon>Polyangia</taxon>
        <taxon>Polyangiales</taxon>
        <taxon>Polyangiaceae</taxon>
        <taxon>Sorangium</taxon>
    </lineage>
</organism>
<feature type="compositionally biased region" description="Low complexity" evidence="1">
    <location>
        <begin position="122"/>
        <end position="133"/>
    </location>
</feature>
<proteinExistence type="predicted"/>
<dbReference type="KEGG" id="scu:SCE1572_13790"/>
<feature type="region of interest" description="Disordered" evidence="1">
    <location>
        <begin position="118"/>
        <end position="152"/>
    </location>
</feature>
<evidence type="ECO:0000313" key="2">
    <source>
        <dbReference type="EMBL" id="AGP35506.1"/>
    </source>
</evidence>
<sequence>MRGGAGAQTYADWLARRWNLPRNAAAIAGIGAAPAEHGPPDAGVGAILDVIAGVAFPPARGEALVALGEVRFAQVAGRSIVEVRPLRRPVLSNADLTYLVAWMLERLLRGAPADARAELEQAPPAASAPCAAPEVGRDGGRGGAPGAGGDELEALRRRVNELEAALRSRGGC</sequence>
<reference evidence="2 3" key="1">
    <citation type="journal article" date="2013" name="Sci. Rep.">
        <title>Extraordinary expansion of a Sorangium cellulosum genome from an alkaline milieu.</title>
        <authorList>
            <person name="Han K."/>
            <person name="Li Z.F."/>
            <person name="Peng R."/>
            <person name="Zhu L.P."/>
            <person name="Zhou T."/>
            <person name="Wang L.G."/>
            <person name="Li S.G."/>
            <person name="Zhang X.B."/>
            <person name="Hu W."/>
            <person name="Wu Z.H."/>
            <person name="Qin N."/>
            <person name="Li Y.Z."/>
        </authorList>
    </citation>
    <scope>NUCLEOTIDE SEQUENCE [LARGE SCALE GENOMIC DNA]</scope>
    <source>
        <strain evidence="2 3">So0157-2</strain>
    </source>
</reference>
<dbReference type="EMBL" id="CP003969">
    <property type="protein sequence ID" value="AGP35506.1"/>
    <property type="molecule type" value="Genomic_DNA"/>
</dbReference>
<dbReference type="PATRIC" id="fig|1254432.3.peg.3107"/>
<protein>
    <submittedName>
        <fullName evidence="2">Uncharacterized protein</fullName>
    </submittedName>
</protein>
<dbReference type="STRING" id="1254432.SCE1572_13790"/>
<evidence type="ECO:0000256" key="1">
    <source>
        <dbReference type="SAM" id="MobiDB-lite"/>
    </source>
</evidence>
<gene>
    <name evidence="2" type="ORF">SCE1572_13790</name>
</gene>
<dbReference type="AlphaFoldDB" id="S4XT23"/>